<feature type="region of interest" description="Disordered" evidence="12">
    <location>
        <begin position="1"/>
        <end position="20"/>
    </location>
</feature>
<feature type="binding site" evidence="11">
    <location>
        <position position="158"/>
    </location>
    <ligand>
        <name>Mg(2+)</name>
        <dbReference type="ChEBI" id="CHEBI:18420"/>
    </ligand>
</feature>
<feature type="binding site" evidence="11">
    <location>
        <position position="98"/>
    </location>
    <ligand>
        <name>FMN</name>
        <dbReference type="ChEBI" id="CHEBI:58210"/>
    </ligand>
</feature>
<protein>
    <recommendedName>
        <fullName evidence="11">Isopentenyl-diphosphate delta-isomerase</fullName>
        <shortName evidence="11">IPP isomerase</shortName>
        <ecNumber evidence="11">5.3.3.2</ecNumber>
    </recommendedName>
    <alternativeName>
        <fullName evidence="11">Isopentenyl diphosphate:dimethylallyl diphosphate isomerase</fullName>
    </alternativeName>
    <alternativeName>
        <fullName evidence="11">Isopentenyl pyrophosphate isomerase</fullName>
    </alternativeName>
    <alternativeName>
        <fullName evidence="11">Type 2 isopentenyl diphosphate isomerase</fullName>
        <shortName evidence="11">IDI-2</shortName>
    </alternativeName>
</protein>
<dbReference type="STRING" id="1123231.SAMN02745189_00987"/>
<keyword evidence="15" id="KW-1185">Reference proteome</keyword>
<dbReference type="EMBL" id="FRCF01000003">
    <property type="protein sequence ID" value="SHL82742.1"/>
    <property type="molecule type" value="Genomic_DNA"/>
</dbReference>
<sequence>MRKEIHQRSQRKNEHVKHAMHQKTGEVLSDFERVTLLHHSLPDLNLDEIDLSTMIADHHVPIPLYINAMTGGSEWTESINRKLAGVAAATGIPMAVGSMHAALRHEELSSSYSIVREVNPDGLIFANVGADVSLEGARRAVEMIDADALQIHINAPQELIMPEGDRDFKSWRANIESIIGHMEVPVIVKEVGFGMSRKALLTLNALGVRHVDISGKGGTNFARIENARRKSGDMSYLGDWGISTVRALLESQSVQSDMSVMASGGISTPLDAVKCLALGARGVGMSRMLLKSVEDAGVDETIGYVDTFQNQMKRIAVMVNAATIEELRKTPLVLDPELLSWMSQRQLVLNEREI</sequence>
<dbReference type="InterPro" id="IPR011179">
    <property type="entry name" value="IPdP_isomerase"/>
</dbReference>
<keyword evidence="7 11" id="KW-0521">NADP</keyword>
<dbReference type="InterPro" id="IPR013785">
    <property type="entry name" value="Aldolase_TIM"/>
</dbReference>
<proteinExistence type="inferred from homology"/>
<evidence type="ECO:0000256" key="6">
    <source>
        <dbReference type="ARBA" id="ARBA00022842"/>
    </source>
</evidence>
<dbReference type="GO" id="GO:0000287">
    <property type="term" value="F:magnesium ion binding"/>
    <property type="evidence" value="ECO:0007669"/>
    <property type="project" value="UniProtKB-UniRule"/>
</dbReference>
<dbReference type="Gene3D" id="3.20.20.70">
    <property type="entry name" value="Aldolase class I"/>
    <property type="match status" value="1"/>
</dbReference>
<evidence type="ECO:0000256" key="4">
    <source>
        <dbReference type="ARBA" id="ARBA00022643"/>
    </source>
</evidence>
<feature type="binding site" evidence="11">
    <location>
        <begin position="286"/>
        <end position="287"/>
    </location>
    <ligand>
        <name>FMN</name>
        <dbReference type="ChEBI" id="CHEBI:58210"/>
    </ligand>
</feature>
<keyword evidence="9 11" id="KW-0413">Isomerase</keyword>
<evidence type="ECO:0000256" key="1">
    <source>
        <dbReference type="ARBA" id="ARBA00001917"/>
    </source>
</evidence>
<comment type="cofactor">
    <cofactor evidence="11">
        <name>Mg(2+)</name>
        <dbReference type="ChEBI" id="CHEBI:18420"/>
    </cofactor>
</comment>
<dbReference type="PIRSF" id="PIRSF003314">
    <property type="entry name" value="IPP_isomerase"/>
    <property type="match status" value="1"/>
</dbReference>
<evidence type="ECO:0000256" key="2">
    <source>
        <dbReference type="ARBA" id="ARBA00022490"/>
    </source>
</evidence>
<organism evidence="14 15">
    <name type="scientific">Lacicoccus alkaliphilus DSM 16010</name>
    <dbReference type="NCBI Taxonomy" id="1123231"/>
    <lineage>
        <taxon>Bacteria</taxon>
        <taxon>Bacillati</taxon>
        <taxon>Bacillota</taxon>
        <taxon>Bacilli</taxon>
        <taxon>Bacillales</taxon>
        <taxon>Salinicoccaceae</taxon>
        <taxon>Lacicoccus</taxon>
    </lineage>
</organism>
<feature type="binding site" evidence="11">
    <location>
        <position position="157"/>
    </location>
    <ligand>
        <name>substrate</name>
    </ligand>
</feature>
<feature type="binding site" evidence="11">
    <location>
        <position position="127"/>
    </location>
    <ligand>
        <name>FMN</name>
        <dbReference type="ChEBI" id="CHEBI:58210"/>
    </ligand>
</feature>
<dbReference type="InterPro" id="IPR000262">
    <property type="entry name" value="FMN-dep_DH"/>
</dbReference>
<feature type="binding site" evidence="11">
    <location>
        <position position="214"/>
    </location>
    <ligand>
        <name>FMN</name>
        <dbReference type="ChEBI" id="CHEBI:58210"/>
    </ligand>
</feature>
<comment type="similarity">
    <text evidence="11">Belongs to the IPP isomerase type 2 family.</text>
</comment>
<dbReference type="HAMAP" id="MF_00354">
    <property type="entry name" value="Idi_2"/>
    <property type="match status" value="1"/>
</dbReference>
<evidence type="ECO:0000256" key="9">
    <source>
        <dbReference type="ARBA" id="ARBA00023235"/>
    </source>
</evidence>
<evidence type="ECO:0000256" key="3">
    <source>
        <dbReference type="ARBA" id="ARBA00022630"/>
    </source>
</evidence>
<evidence type="ECO:0000256" key="5">
    <source>
        <dbReference type="ARBA" id="ARBA00022723"/>
    </source>
</evidence>
<dbReference type="GO" id="GO:0004452">
    <property type="term" value="F:isopentenyl-diphosphate delta-isomerase activity"/>
    <property type="evidence" value="ECO:0007669"/>
    <property type="project" value="UniProtKB-UniRule"/>
</dbReference>
<accession>A0A1M7DTD1</accession>
<dbReference type="AlphaFoldDB" id="A0A1M7DTD1"/>
<feature type="binding site" evidence="11">
    <location>
        <begin position="11"/>
        <end position="12"/>
    </location>
    <ligand>
        <name>substrate</name>
    </ligand>
</feature>
<keyword evidence="2 11" id="KW-0963">Cytoplasm</keyword>
<dbReference type="PANTHER" id="PTHR43665">
    <property type="entry name" value="ISOPENTENYL-DIPHOSPHATE DELTA-ISOMERASE"/>
    <property type="match status" value="1"/>
</dbReference>
<comment type="subunit">
    <text evidence="10 11">Homooctamer. Dimer of tetramers.</text>
</comment>
<feature type="binding site" evidence="11">
    <location>
        <begin position="68"/>
        <end position="70"/>
    </location>
    <ligand>
        <name>FMN</name>
        <dbReference type="ChEBI" id="CHEBI:58210"/>
    </ligand>
</feature>
<dbReference type="PANTHER" id="PTHR43665:SF1">
    <property type="entry name" value="ISOPENTENYL-DIPHOSPHATE DELTA-ISOMERASE"/>
    <property type="match status" value="1"/>
</dbReference>
<feature type="domain" description="FMN-dependent dehydrogenase" evidence="13">
    <location>
        <begin position="170"/>
        <end position="330"/>
    </location>
</feature>
<comment type="function">
    <text evidence="11">Involved in the biosynthesis of isoprenoids. Catalyzes the 1,3-allylic rearrangement of the homoallylic substrate isopentenyl (IPP) to its allylic isomer, dimethylallyl diphosphate (DMAPP).</text>
</comment>
<dbReference type="OrthoDB" id="9795032at2"/>
<comment type="subcellular location">
    <subcellularLocation>
        <location evidence="11">Cytoplasm</location>
    </subcellularLocation>
</comment>
<comment type="cofactor">
    <cofactor evidence="1 11">
        <name>FMN</name>
        <dbReference type="ChEBI" id="CHEBI:58210"/>
    </cofactor>
</comment>
<evidence type="ECO:0000256" key="8">
    <source>
        <dbReference type="ARBA" id="ARBA00023229"/>
    </source>
</evidence>
<keyword evidence="3 11" id="KW-0285">Flavoprotein</keyword>
<dbReference type="Proteomes" id="UP000184206">
    <property type="component" value="Unassembled WGS sequence"/>
</dbReference>
<keyword evidence="6 11" id="KW-0460">Magnesium</keyword>
<comment type="catalytic activity">
    <reaction evidence="11">
        <text>isopentenyl diphosphate = dimethylallyl diphosphate</text>
        <dbReference type="Rhea" id="RHEA:23284"/>
        <dbReference type="ChEBI" id="CHEBI:57623"/>
        <dbReference type="ChEBI" id="CHEBI:128769"/>
        <dbReference type="EC" id="5.3.3.2"/>
    </reaction>
</comment>
<feature type="binding site" evidence="11">
    <location>
        <position position="189"/>
    </location>
    <ligand>
        <name>FMN</name>
        <dbReference type="ChEBI" id="CHEBI:58210"/>
    </ligand>
</feature>
<dbReference type="RefSeq" id="WP_072709002.1">
    <property type="nucleotide sequence ID" value="NZ_FRCF01000003.1"/>
</dbReference>
<reference evidence="14 15" key="1">
    <citation type="submission" date="2016-11" db="EMBL/GenBank/DDBJ databases">
        <authorList>
            <person name="Jaros S."/>
            <person name="Januszkiewicz K."/>
            <person name="Wedrychowicz H."/>
        </authorList>
    </citation>
    <scope>NUCLEOTIDE SEQUENCE [LARGE SCALE GENOMIC DNA]</scope>
    <source>
        <strain evidence="14 15">DSM 16010</strain>
    </source>
</reference>
<dbReference type="GO" id="GO:0016491">
    <property type="term" value="F:oxidoreductase activity"/>
    <property type="evidence" value="ECO:0007669"/>
    <property type="project" value="InterPro"/>
</dbReference>
<dbReference type="GO" id="GO:0005737">
    <property type="term" value="C:cytoplasm"/>
    <property type="evidence" value="ECO:0007669"/>
    <property type="project" value="UniProtKB-SubCell"/>
</dbReference>
<evidence type="ECO:0000256" key="7">
    <source>
        <dbReference type="ARBA" id="ARBA00022857"/>
    </source>
</evidence>
<evidence type="ECO:0000256" key="11">
    <source>
        <dbReference type="HAMAP-Rule" id="MF_00354"/>
    </source>
</evidence>
<name>A0A1M7DTD1_9BACL</name>
<comment type="cofactor">
    <cofactor evidence="11">
        <name>NADPH</name>
        <dbReference type="ChEBI" id="CHEBI:57783"/>
    </cofactor>
</comment>
<feature type="binding site" evidence="11">
    <location>
        <begin position="98"/>
        <end position="100"/>
    </location>
    <ligand>
        <name>substrate</name>
    </ligand>
</feature>
<dbReference type="SUPFAM" id="SSF51395">
    <property type="entry name" value="FMN-linked oxidoreductases"/>
    <property type="match status" value="1"/>
</dbReference>
<feature type="binding site" evidence="11">
    <location>
        <position position="219"/>
    </location>
    <ligand>
        <name>FMN</name>
        <dbReference type="ChEBI" id="CHEBI:58210"/>
    </ligand>
</feature>
<keyword evidence="4 11" id="KW-0288">FMN</keyword>
<dbReference type="GO" id="GO:0010181">
    <property type="term" value="F:FMN binding"/>
    <property type="evidence" value="ECO:0007669"/>
    <property type="project" value="UniProtKB-UniRule"/>
</dbReference>
<keyword evidence="8 11" id="KW-0414">Isoprene biosynthesis</keyword>
<keyword evidence="5 11" id="KW-0479">Metal-binding</keyword>
<evidence type="ECO:0000313" key="15">
    <source>
        <dbReference type="Proteomes" id="UP000184206"/>
    </source>
</evidence>
<gene>
    <name evidence="11" type="primary">fni</name>
    <name evidence="14" type="ORF">SAMN02745189_00987</name>
</gene>
<dbReference type="Pfam" id="PF01070">
    <property type="entry name" value="FMN_dh"/>
    <property type="match status" value="1"/>
</dbReference>
<evidence type="ECO:0000313" key="14">
    <source>
        <dbReference type="EMBL" id="SHL82742.1"/>
    </source>
</evidence>
<dbReference type="EC" id="5.3.3.2" evidence="11"/>
<dbReference type="CDD" id="cd02811">
    <property type="entry name" value="IDI-2_FMN"/>
    <property type="match status" value="1"/>
</dbReference>
<dbReference type="GO" id="GO:0008299">
    <property type="term" value="P:isoprenoid biosynthetic process"/>
    <property type="evidence" value="ECO:0007669"/>
    <property type="project" value="UniProtKB-UniRule"/>
</dbReference>
<evidence type="ECO:0000259" key="13">
    <source>
        <dbReference type="Pfam" id="PF01070"/>
    </source>
</evidence>
<feature type="compositionally biased region" description="Basic and acidic residues" evidence="12">
    <location>
        <begin position="1"/>
        <end position="17"/>
    </location>
</feature>
<dbReference type="GO" id="GO:0070402">
    <property type="term" value="F:NADPH binding"/>
    <property type="evidence" value="ECO:0007669"/>
    <property type="project" value="UniProtKB-UniRule"/>
</dbReference>
<comment type="caution">
    <text evidence="11">Lacks conserved residue(s) required for the propagation of feature annotation.</text>
</comment>
<evidence type="ECO:0000256" key="10">
    <source>
        <dbReference type="ARBA" id="ARBA00025810"/>
    </source>
</evidence>
<dbReference type="NCBIfam" id="TIGR02151">
    <property type="entry name" value="IPP_isom_2"/>
    <property type="match status" value="1"/>
</dbReference>
<evidence type="ECO:0000256" key="12">
    <source>
        <dbReference type="SAM" id="MobiDB-lite"/>
    </source>
</evidence>